<protein>
    <recommendedName>
        <fullName evidence="1">Protein kinase domain-containing protein</fullName>
    </recommendedName>
</protein>
<dbReference type="GO" id="GO:0044773">
    <property type="term" value="P:mitotic DNA damage checkpoint signaling"/>
    <property type="evidence" value="ECO:0007669"/>
    <property type="project" value="TreeGrafter"/>
</dbReference>
<dbReference type="Pfam" id="PF00069">
    <property type="entry name" value="Pkinase"/>
    <property type="match status" value="1"/>
</dbReference>
<dbReference type="STRING" id="426428.A0A0D2XS84"/>
<dbReference type="PANTHER" id="PTHR44167:SF18">
    <property type="entry name" value="PROTEIN KINASE DOMAIN-CONTAINING PROTEIN"/>
    <property type="match status" value="1"/>
</dbReference>
<dbReference type="GO" id="GO:0005524">
    <property type="term" value="F:ATP binding"/>
    <property type="evidence" value="ECO:0007669"/>
    <property type="project" value="InterPro"/>
</dbReference>
<dbReference type="GO" id="GO:0005737">
    <property type="term" value="C:cytoplasm"/>
    <property type="evidence" value="ECO:0007669"/>
    <property type="project" value="TreeGrafter"/>
</dbReference>
<name>A0A0D2XS84_FUSOF</name>
<organism evidence="2 3">
    <name type="scientific">Fusarium oxysporum (strain Fo5176)</name>
    <name type="common">Fusarium vascular wilt</name>
    <dbReference type="NCBI Taxonomy" id="660025"/>
    <lineage>
        <taxon>Eukaryota</taxon>
        <taxon>Fungi</taxon>
        <taxon>Dikarya</taxon>
        <taxon>Ascomycota</taxon>
        <taxon>Pezizomycotina</taxon>
        <taxon>Sordariomycetes</taxon>
        <taxon>Hypocreomycetidae</taxon>
        <taxon>Hypocreales</taxon>
        <taxon>Nectriaceae</taxon>
        <taxon>Fusarium</taxon>
        <taxon>Fusarium oxysporum species complex</taxon>
    </lineage>
</organism>
<evidence type="ECO:0000313" key="2">
    <source>
        <dbReference type="EnsemblFungi" id="FOXG_06836P0"/>
    </source>
</evidence>
<dbReference type="EnsemblFungi" id="FOXG_06836T0">
    <property type="protein sequence ID" value="FOXG_06836P0"/>
    <property type="gene ID" value="FOXG_06836"/>
</dbReference>
<reference evidence="3" key="1">
    <citation type="journal article" date="2012" name="Mol. Plant Microbe Interact.">
        <title>A highly conserved effector in Fusarium oxysporum is required for full virulence on Arabidopsis.</title>
        <authorList>
            <person name="Thatcher L.F."/>
            <person name="Gardiner D.M."/>
            <person name="Kazan K."/>
            <person name="Manners J."/>
        </authorList>
    </citation>
    <scope>NUCLEOTIDE SEQUENCE [LARGE SCALE GENOMIC DNA]</scope>
    <source>
        <strain evidence="3">Fo5176</strain>
    </source>
</reference>
<dbReference type="InterPro" id="IPR011009">
    <property type="entry name" value="Kinase-like_dom_sf"/>
</dbReference>
<dbReference type="PROSITE" id="PS50011">
    <property type="entry name" value="PROTEIN_KINASE_DOM"/>
    <property type="match status" value="1"/>
</dbReference>
<evidence type="ECO:0000313" key="3">
    <source>
        <dbReference type="Proteomes" id="UP000002489"/>
    </source>
</evidence>
<reference evidence="2" key="2">
    <citation type="submission" date="2025-08" db="UniProtKB">
        <authorList>
            <consortium name="EnsemblFungi"/>
        </authorList>
    </citation>
    <scope>IDENTIFICATION</scope>
    <source>
        <strain evidence="2">4287 / CBS 123668 / FGSC 9935 / NRRL 34936</strain>
    </source>
</reference>
<dbReference type="SMART" id="SM00220">
    <property type="entry name" value="S_TKc"/>
    <property type="match status" value="1"/>
</dbReference>
<accession>A0A0D2XS84</accession>
<sequence length="270" mass="30227">MVSIASNVQGQRVALKRVQVGRDRERVRKVQIKLETLAALSLKKNENRLLRLIEVITDDVRSTNRIADVCLTSQDNLIITTVLADILGAANFLHRNNWMHGDLKPANIGIRTWTAECKSIVLLDLDDAEESPFPGRHHPARPGTGGTIGWLAPEREMTGYNELADTWSIGVIAIEMIWGRHPWRQWKNPWRTGSEASQLQKEFQDMYGEAIESLNKLHNEALRNAVLGMVRHPYAVTPAQCQSRLTAKEALSLLTDAENGGNSKWAPLGD</sequence>
<evidence type="ECO:0000259" key="1">
    <source>
        <dbReference type="PROSITE" id="PS50011"/>
    </source>
</evidence>
<dbReference type="SUPFAM" id="SSF56112">
    <property type="entry name" value="Protein kinase-like (PK-like)"/>
    <property type="match status" value="1"/>
</dbReference>
<proteinExistence type="predicted"/>
<dbReference type="Proteomes" id="UP000002489">
    <property type="component" value="Unassembled WGS sequence"/>
</dbReference>
<dbReference type="AlphaFoldDB" id="A0A0D2XS84"/>
<dbReference type="InterPro" id="IPR000719">
    <property type="entry name" value="Prot_kinase_dom"/>
</dbReference>
<dbReference type="GO" id="GO:0005634">
    <property type="term" value="C:nucleus"/>
    <property type="evidence" value="ECO:0007669"/>
    <property type="project" value="TreeGrafter"/>
</dbReference>
<feature type="domain" description="Protein kinase" evidence="1">
    <location>
        <begin position="1"/>
        <end position="235"/>
    </location>
</feature>
<dbReference type="Gene3D" id="1.10.510.10">
    <property type="entry name" value="Transferase(Phosphotransferase) domain 1"/>
    <property type="match status" value="1"/>
</dbReference>
<dbReference type="GO" id="GO:0004674">
    <property type="term" value="F:protein serine/threonine kinase activity"/>
    <property type="evidence" value="ECO:0007669"/>
    <property type="project" value="TreeGrafter"/>
</dbReference>
<dbReference type="PANTHER" id="PTHR44167">
    <property type="entry name" value="OVARIAN-SPECIFIC SERINE/THREONINE-PROTEIN KINASE LOK-RELATED"/>
    <property type="match status" value="1"/>
</dbReference>